<dbReference type="EMBL" id="MUPN01000097">
    <property type="protein sequence ID" value="OOQ41446.1"/>
    <property type="molecule type" value="Genomic_DNA"/>
</dbReference>
<dbReference type="PANTHER" id="PTHR11444:SF1">
    <property type="entry name" value="FUMARATE HYDRATASE, MITOCHONDRIAL"/>
    <property type="match status" value="1"/>
</dbReference>
<dbReference type="Gene3D" id="1.10.40.30">
    <property type="entry name" value="Fumarase/aspartase (C-terminal domain)"/>
    <property type="match status" value="1"/>
</dbReference>
<comment type="caution">
    <text evidence="1">The sequence shown here is derived from an EMBL/GenBank/DDBJ whole genome shotgun (WGS) entry which is preliminary data.</text>
</comment>
<dbReference type="InterPro" id="IPR008948">
    <property type="entry name" value="L-Aspartase-like"/>
</dbReference>
<feature type="non-terminal residue" evidence="1">
    <location>
        <position position="1"/>
    </location>
</feature>
<dbReference type="InterPro" id="IPR005677">
    <property type="entry name" value="Fum_hydII"/>
</dbReference>
<reference evidence="1 2" key="1">
    <citation type="journal article" date="2017" name="Front. Cell. Infect. Microbiol.">
        <title>Whole Genome Sequence and Phylogenetic Analysis Show Helicobacter pylori Strains from Latin America Have Followed a Unique Evolution Pathway.</title>
        <authorList>
            <person name="Munoz-Ramirez Z.Y."/>
            <person name="Mendez-Tenorio A."/>
            <person name="Kato I."/>
            <person name="Bravo M.M."/>
            <person name="Rizzato C."/>
            <person name="Thorell K."/>
            <person name="Torres R.C."/>
            <person name="Aviles-Jimenez F."/>
            <person name="Camorlinga M."/>
            <person name="Canzian F."/>
            <person name="Torres J."/>
        </authorList>
    </citation>
    <scope>NUCLEOTIDE SEQUENCE [LARGE SCALE GENOMIC DNA]</scope>
    <source>
        <strain evidence="1 2">CM22351</strain>
    </source>
</reference>
<dbReference type="GO" id="GO:0004333">
    <property type="term" value="F:fumarate hydratase activity"/>
    <property type="evidence" value="ECO:0007669"/>
    <property type="project" value="InterPro"/>
</dbReference>
<dbReference type="GO" id="GO:0006099">
    <property type="term" value="P:tricarboxylic acid cycle"/>
    <property type="evidence" value="ECO:0007669"/>
    <property type="project" value="TreeGrafter"/>
</dbReference>
<evidence type="ECO:0000313" key="1">
    <source>
        <dbReference type="EMBL" id="OOQ41446.1"/>
    </source>
</evidence>
<dbReference type="PANTHER" id="PTHR11444">
    <property type="entry name" value="ASPARTATEAMMONIA/ARGININOSUCCINATE/ADENYLOSUCCINATE LYASE"/>
    <property type="match status" value="1"/>
</dbReference>
<dbReference type="GO" id="GO:0006108">
    <property type="term" value="P:malate metabolic process"/>
    <property type="evidence" value="ECO:0007669"/>
    <property type="project" value="TreeGrafter"/>
</dbReference>
<organism evidence="1 2">
    <name type="scientific">Helicobacter pylori</name>
    <name type="common">Campylobacter pylori</name>
    <dbReference type="NCBI Taxonomy" id="210"/>
    <lineage>
        <taxon>Bacteria</taxon>
        <taxon>Pseudomonadati</taxon>
        <taxon>Campylobacterota</taxon>
        <taxon>Epsilonproteobacteria</taxon>
        <taxon>Campylobacterales</taxon>
        <taxon>Helicobacteraceae</taxon>
        <taxon>Helicobacter</taxon>
    </lineage>
</organism>
<proteinExistence type="predicted"/>
<evidence type="ECO:0000313" key="2">
    <source>
        <dbReference type="Proteomes" id="UP000319650"/>
    </source>
</evidence>
<accession>A0A4Y4XP74</accession>
<protein>
    <submittedName>
        <fullName evidence="1">Class II fumarate hydratase</fullName>
    </submittedName>
</protein>
<dbReference type="SUPFAM" id="SSF48557">
    <property type="entry name" value="L-aspartase-like"/>
    <property type="match status" value="1"/>
</dbReference>
<dbReference type="Gene3D" id="1.20.200.10">
    <property type="entry name" value="Fumarase/aspartase (Central domain)"/>
    <property type="match status" value="1"/>
</dbReference>
<dbReference type="AlphaFoldDB" id="A0A4Y4XP74"/>
<name>A0A4Y4XP74_HELPX</name>
<dbReference type="GO" id="GO:0006106">
    <property type="term" value="P:fumarate metabolic process"/>
    <property type="evidence" value="ECO:0007669"/>
    <property type="project" value="InterPro"/>
</dbReference>
<gene>
    <name evidence="1" type="primary">fumC</name>
    <name evidence="1" type="ORF">B0X64_00880</name>
</gene>
<dbReference type="Proteomes" id="UP000319650">
    <property type="component" value="Unassembled WGS sequence"/>
</dbReference>
<feature type="non-terminal residue" evidence="1">
    <location>
        <position position="84"/>
    </location>
</feature>
<sequence length="84" mass="9382">VQVMGNDTAIGIAASQGNFELNVFKPVIIYNFLQSLRLLSDSMESFNIHCASGIEPNREKIDYYLHHSLMLVTALNPHVGYENA</sequence>